<sequence>MISTINTALQSTAPKSSAKWFGSANMLAFTAEEIRLALSQADKNLYIVRNAEGQTGLATGMGTQNPADLQTLELLGHLPAFTAPQLGDAGFRETYGLRYNYMGGAMANGISSEELVIAMGKAGMICSFGAGGLVPSRIEEAIDRIQAELPNGPYAVNLIHAPNEEALEREACEIFLRKGVKVIEASAFMDLTIHIVRYRAAGLSRNADGSIHIGNRIIGKVSRLEMAEKFMRPATANLLAACVEKGYITAEQAELAKQVPVADDITVEADSGGHTDNRSLVCLLPSVLELRNRLQAELNYPTAVRIGAGGGISTPESALGAFSMGAAYLVTGSINQACRESGSSDYVRKVLANAGMADIMMAPASDMFELGVKLQVLKKGTLFGMRAQKLYDFYMAYDSIEAIPEKERLTLEKTVFKDTLENIWQSCIEFFNARDPEQIERAEGNPKRKMALIFRWYLGLSSSWANRGVAGREMDYQIWCGPAMGAFNEWTKGTSLEQWENRYAAKVGTALLDGAAYLQRVQMLKIYGIQAEESLKKVIPA</sequence>
<dbReference type="InterPro" id="IPR040981">
    <property type="entry name" value="PfaD_N"/>
</dbReference>
<name>A0AAN4W126_9BACT</name>
<reference evidence="3 4" key="1">
    <citation type="submission" date="2021-12" db="EMBL/GenBank/DDBJ databases">
        <title>Genome sequencing of bacteria with rrn-lacking chromosome and rrn-plasmid.</title>
        <authorList>
            <person name="Anda M."/>
            <person name="Iwasaki W."/>
        </authorList>
    </citation>
    <scope>NUCLEOTIDE SEQUENCE [LARGE SCALE GENOMIC DNA]</scope>
    <source>
        <strain evidence="3 4">NBRC 15940</strain>
    </source>
</reference>
<dbReference type="GO" id="GO:0051213">
    <property type="term" value="F:dioxygenase activity"/>
    <property type="evidence" value="ECO:0007669"/>
    <property type="project" value="UniProtKB-KW"/>
</dbReference>
<protein>
    <submittedName>
        <fullName evidence="3">2-nitropropane dioxygenase</fullName>
    </submittedName>
</protein>
<keyword evidence="4" id="KW-1185">Reference proteome</keyword>
<dbReference type="Proteomes" id="UP001310022">
    <property type="component" value="Unassembled WGS sequence"/>
</dbReference>
<keyword evidence="3" id="KW-0223">Dioxygenase</keyword>
<dbReference type="PANTHER" id="PTHR32332:SF20">
    <property type="entry name" value="2-NITROPROPANE DIOXYGENASE-LIKE PROTEIN"/>
    <property type="match status" value="1"/>
</dbReference>
<comment type="caution">
    <text evidence="3">The sequence shown here is derived from an EMBL/GenBank/DDBJ whole genome shotgun (WGS) entry which is preliminary data.</text>
</comment>
<keyword evidence="3" id="KW-0560">Oxidoreductase</keyword>
<dbReference type="NCBIfam" id="TIGR02814">
    <property type="entry name" value="pfaD_fam"/>
    <property type="match status" value="1"/>
</dbReference>
<dbReference type="InterPro" id="IPR013785">
    <property type="entry name" value="Aldolase_TIM"/>
</dbReference>
<proteinExistence type="predicted"/>
<dbReference type="PANTHER" id="PTHR32332">
    <property type="entry name" value="2-NITROPROPANE DIOXYGENASE"/>
    <property type="match status" value="1"/>
</dbReference>
<feature type="domain" description="[Acyl-carrier-protein] S-malonyltransferase-like inserted helical" evidence="2">
    <location>
        <begin position="397"/>
        <end position="476"/>
    </location>
</feature>
<dbReference type="SUPFAM" id="SSF51412">
    <property type="entry name" value="Inosine monophosphate dehydrogenase (IMPDH)"/>
    <property type="match status" value="1"/>
</dbReference>
<dbReference type="InterPro" id="IPR049489">
    <property type="entry name" value="FabD-like_helical_ins"/>
</dbReference>
<evidence type="ECO:0000259" key="1">
    <source>
        <dbReference type="Pfam" id="PF18328"/>
    </source>
</evidence>
<dbReference type="RefSeq" id="WP_338237821.1">
    <property type="nucleotide sequence ID" value="NZ_BQKE01000002.1"/>
</dbReference>
<dbReference type="AlphaFoldDB" id="A0AAN4W126"/>
<organism evidence="3 4">
    <name type="scientific">Persicobacter diffluens</name>
    <dbReference type="NCBI Taxonomy" id="981"/>
    <lineage>
        <taxon>Bacteria</taxon>
        <taxon>Pseudomonadati</taxon>
        <taxon>Bacteroidota</taxon>
        <taxon>Cytophagia</taxon>
        <taxon>Cytophagales</taxon>
        <taxon>Persicobacteraceae</taxon>
        <taxon>Persicobacter</taxon>
    </lineage>
</organism>
<dbReference type="Pfam" id="PF03060">
    <property type="entry name" value="NMO"/>
    <property type="match status" value="1"/>
</dbReference>
<dbReference type="Gene3D" id="3.20.20.70">
    <property type="entry name" value="Aldolase class I"/>
    <property type="match status" value="1"/>
</dbReference>
<accession>A0AAN4W126</accession>
<evidence type="ECO:0000313" key="4">
    <source>
        <dbReference type="Proteomes" id="UP001310022"/>
    </source>
</evidence>
<evidence type="ECO:0000259" key="2">
    <source>
        <dbReference type="Pfam" id="PF21607"/>
    </source>
</evidence>
<evidence type="ECO:0000313" key="3">
    <source>
        <dbReference type="EMBL" id="GJM62550.1"/>
    </source>
</evidence>
<dbReference type="EMBL" id="BQKE01000002">
    <property type="protein sequence ID" value="GJM62550.1"/>
    <property type="molecule type" value="Genomic_DNA"/>
</dbReference>
<gene>
    <name evidence="3" type="primary">pfaD</name>
    <name evidence="3" type="ORF">PEDI_31020</name>
</gene>
<dbReference type="CDD" id="cd04742">
    <property type="entry name" value="NPD_FabD"/>
    <property type="match status" value="1"/>
</dbReference>
<feature type="domain" description="Fatty acid synthase subunit PfaD N-terminal" evidence="1">
    <location>
        <begin position="20"/>
        <end position="80"/>
    </location>
</feature>
<dbReference type="Pfam" id="PF21607">
    <property type="entry name" value="FabD_helical_ins"/>
    <property type="match status" value="1"/>
</dbReference>
<dbReference type="InterPro" id="IPR014179">
    <property type="entry name" value="PfaD-like_TIM-barrel"/>
</dbReference>
<dbReference type="Pfam" id="PF18328">
    <property type="entry name" value="PfaD_N"/>
    <property type="match status" value="1"/>
</dbReference>